<dbReference type="CDD" id="cd11862">
    <property type="entry name" value="SH3_MPP"/>
    <property type="match status" value="1"/>
</dbReference>
<feature type="domain" description="SH3" evidence="5">
    <location>
        <begin position="238"/>
        <end position="308"/>
    </location>
</feature>
<dbReference type="PROSITE" id="PS50002">
    <property type="entry name" value="SH3"/>
    <property type="match status" value="1"/>
</dbReference>
<dbReference type="InterPro" id="IPR004172">
    <property type="entry name" value="L27_dom"/>
</dbReference>
<dbReference type="InterPro" id="IPR050716">
    <property type="entry name" value="MAGUK"/>
</dbReference>
<dbReference type="RefSeq" id="XP_006812900.1">
    <property type="nucleotide sequence ID" value="XM_006812837.1"/>
</dbReference>
<feature type="domain" description="L27" evidence="8">
    <location>
        <begin position="73"/>
        <end position="130"/>
    </location>
</feature>
<comment type="similarity">
    <text evidence="1">Belongs to the MAGUK family.</text>
</comment>
<dbReference type="InterPro" id="IPR036034">
    <property type="entry name" value="PDZ_sf"/>
</dbReference>
<feature type="domain" description="Guanylate kinase-like" evidence="6">
    <location>
        <begin position="379"/>
        <end position="570"/>
    </location>
</feature>
<dbReference type="CDD" id="cd06799">
    <property type="entry name" value="PDZ_MPP3-MPP4-MPP7-like"/>
    <property type="match status" value="1"/>
</dbReference>
<dbReference type="SUPFAM" id="SSF50044">
    <property type="entry name" value="SH3-domain"/>
    <property type="match status" value="1"/>
</dbReference>
<evidence type="ECO:0000259" key="6">
    <source>
        <dbReference type="PROSITE" id="PS50052"/>
    </source>
</evidence>
<dbReference type="Gene3D" id="3.40.50.300">
    <property type="entry name" value="P-loop containing nucleotide triphosphate hydrolases"/>
    <property type="match status" value="1"/>
</dbReference>
<evidence type="ECO:0000256" key="2">
    <source>
        <dbReference type="ARBA" id="ARBA00022443"/>
    </source>
</evidence>
<dbReference type="Pfam" id="PF00625">
    <property type="entry name" value="Guanylate_kin"/>
    <property type="match status" value="1"/>
</dbReference>
<dbReference type="Proteomes" id="UP000694865">
    <property type="component" value="Unplaced"/>
</dbReference>
<evidence type="ECO:0000256" key="1">
    <source>
        <dbReference type="ARBA" id="ARBA00007014"/>
    </source>
</evidence>
<proteinExistence type="inferred from homology"/>
<dbReference type="InterPro" id="IPR036028">
    <property type="entry name" value="SH3-like_dom_sf"/>
</dbReference>
<feature type="domain" description="PDZ" evidence="7">
    <location>
        <begin position="147"/>
        <end position="228"/>
    </location>
</feature>
<keyword evidence="9" id="KW-1185">Reference proteome</keyword>
<dbReference type="SMART" id="SM00228">
    <property type="entry name" value="PDZ"/>
    <property type="match status" value="1"/>
</dbReference>
<feature type="domain" description="L27" evidence="8">
    <location>
        <begin position="18"/>
        <end position="72"/>
    </location>
</feature>
<dbReference type="SMART" id="SM00072">
    <property type="entry name" value="GuKc"/>
    <property type="match status" value="1"/>
</dbReference>
<name>A0ABM0LYQ9_SACKO</name>
<dbReference type="InterPro" id="IPR020590">
    <property type="entry name" value="Guanylate_kinase_CS"/>
</dbReference>
<dbReference type="GeneID" id="100375857"/>
<dbReference type="PANTHER" id="PTHR23122">
    <property type="entry name" value="MEMBRANE-ASSOCIATED GUANYLATE KINASE MAGUK"/>
    <property type="match status" value="1"/>
</dbReference>
<dbReference type="PROSITE" id="PS50106">
    <property type="entry name" value="PDZ"/>
    <property type="match status" value="1"/>
</dbReference>
<dbReference type="Gene3D" id="2.30.30.40">
    <property type="entry name" value="SH3 Domains"/>
    <property type="match status" value="1"/>
</dbReference>
<evidence type="ECO:0000313" key="9">
    <source>
        <dbReference type="Proteomes" id="UP000694865"/>
    </source>
</evidence>
<dbReference type="InterPro" id="IPR001452">
    <property type="entry name" value="SH3_domain"/>
</dbReference>
<dbReference type="Gene3D" id="2.30.42.10">
    <property type="match status" value="1"/>
</dbReference>
<dbReference type="InterPro" id="IPR001478">
    <property type="entry name" value="PDZ"/>
</dbReference>
<gene>
    <name evidence="10" type="primary">LOC100375857</name>
</gene>
<dbReference type="InterPro" id="IPR008144">
    <property type="entry name" value="Guanylate_kin-like_dom"/>
</dbReference>
<dbReference type="InterPro" id="IPR027417">
    <property type="entry name" value="P-loop_NTPase"/>
</dbReference>
<dbReference type="InterPro" id="IPR008145">
    <property type="entry name" value="GK/Ca_channel_bsu"/>
</dbReference>
<dbReference type="PROSITE" id="PS51022">
    <property type="entry name" value="L27"/>
    <property type="match status" value="2"/>
</dbReference>
<accession>A0ABM0LYQ9</accession>
<dbReference type="PROSITE" id="PS50052">
    <property type="entry name" value="GUANYLATE_KINASE_2"/>
    <property type="match status" value="1"/>
</dbReference>
<dbReference type="InterPro" id="IPR014775">
    <property type="entry name" value="L27_C"/>
</dbReference>
<evidence type="ECO:0000256" key="4">
    <source>
        <dbReference type="SAM" id="MobiDB-lite"/>
    </source>
</evidence>
<dbReference type="CDD" id="cd00071">
    <property type="entry name" value="GMPK"/>
    <property type="match status" value="1"/>
</dbReference>
<dbReference type="Pfam" id="PF07653">
    <property type="entry name" value="SH3_2"/>
    <property type="match status" value="1"/>
</dbReference>
<dbReference type="SUPFAM" id="SSF52540">
    <property type="entry name" value="P-loop containing nucleoside triphosphate hydrolases"/>
    <property type="match status" value="1"/>
</dbReference>
<evidence type="ECO:0000259" key="8">
    <source>
        <dbReference type="PROSITE" id="PS51022"/>
    </source>
</evidence>
<dbReference type="Pfam" id="PF00595">
    <property type="entry name" value="PDZ"/>
    <property type="match status" value="1"/>
</dbReference>
<dbReference type="SUPFAM" id="SSF50156">
    <property type="entry name" value="PDZ domain-like"/>
    <property type="match status" value="1"/>
</dbReference>
<dbReference type="SUPFAM" id="SSF101288">
    <property type="entry name" value="L27 domain"/>
    <property type="match status" value="1"/>
</dbReference>
<dbReference type="InterPro" id="IPR036892">
    <property type="entry name" value="L27_dom_sf"/>
</dbReference>
<dbReference type="PROSITE" id="PS00856">
    <property type="entry name" value="GUANYLATE_KINASE_1"/>
    <property type="match status" value="1"/>
</dbReference>
<keyword evidence="2 3" id="KW-0728">SH3 domain</keyword>
<evidence type="ECO:0000259" key="5">
    <source>
        <dbReference type="PROSITE" id="PS50002"/>
    </source>
</evidence>
<dbReference type="SMART" id="SM00326">
    <property type="entry name" value="SH3"/>
    <property type="match status" value="1"/>
</dbReference>
<organism evidence="9 10">
    <name type="scientific">Saccoglossus kowalevskii</name>
    <name type="common">Acorn worm</name>
    <dbReference type="NCBI Taxonomy" id="10224"/>
    <lineage>
        <taxon>Eukaryota</taxon>
        <taxon>Metazoa</taxon>
        <taxon>Hemichordata</taxon>
        <taxon>Enteropneusta</taxon>
        <taxon>Harrimaniidae</taxon>
        <taxon>Saccoglossus</taxon>
    </lineage>
</organism>
<protein>
    <submittedName>
        <fullName evidence="10">MAGUK p55 subfamily member 7-like</fullName>
    </submittedName>
</protein>
<feature type="region of interest" description="Disordered" evidence="4">
    <location>
        <begin position="308"/>
        <end position="344"/>
    </location>
</feature>
<evidence type="ECO:0000259" key="7">
    <source>
        <dbReference type="PROSITE" id="PS50106"/>
    </source>
</evidence>
<dbReference type="SMART" id="SM00569">
    <property type="entry name" value="L27"/>
    <property type="match status" value="2"/>
</dbReference>
<reference evidence="10" key="1">
    <citation type="submission" date="2025-08" db="UniProtKB">
        <authorList>
            <consortium name="RefSeq"/>
        </authorList>
    </citation>
    <scope>IDENTIFICATION</scope>
    <source>
        <tissue evidence="10">Testes</tissue>
    </source>
</reference>
<dbReference type="Pfam" id="PF02828">
    <property type="entry name" value="L27"/>
    <property type="match status" value="2"/>
</dbReference>
<evidence type="ECO:0000313" key="10">
    <source>
        <dbReference type="RefSeq" id="XP_006812900.1"/>
    </source>
</evidence>
<dbReference type="Gene3D" id="1.10.287.650">
    <property type="entry name" value="L27 domain"/>
    <property type="match status" value="2"/>
</dbReference>
<evidence type="ECO:0000256" key="3">
    <source>
        <dbReference type="PROSITE-ProRule" id="PRU00192"/>
    </source>
</evidence>
<sequence>MPALVASPTPSSPTPTRHDPSLQRLILALDQIPNKIDVRQEDLIFLNNLLQSSELQALLKIHGKVSTNECIEPCPVASNASQIAYDVGDDLRSKPMNSDAKELYQILAFPHFQALLECHDKIASKDFMPRLPELPLDIDEGEPSVKIVRLVKSNEPLGATIKCDEDSGMIVIARIMHGGAADRSGVIHVGDEVHEVNGIPVKGKEPDDVVSILAGINGTITFKLVPAELEFENRIYRESQVRVRAHFDYDPKDDKLIPCKEAGLGFNKGDILHIVNQDDPTWWQARKEGDKNQRAGLIPGRQLQERREALKRTTPSSPAFQREQGSPGLRGSGRGSTIRNSKRKTRKIMYHAKENDEYDNEEIIVFDEVARFQVTPGRYRPIVMIAAPGVGRNELKRRIIASDPSHFKATIPHTSRPKKPTEVEGKEYHFLSRLQMESDIQNNRFIEHGEYKGNLYGTSLDAIYDVVNSSKVCILNVHPQAIKLLRISDLKPYIVFVKPPSIDRLRMTRLSAQAKSTLDPTLTRTFSDEELHEMIATSQRIEALYSHYFDYTLINDDLQVAYSELRVIAYRVEHEPQWVPAGWVR</sequence>